<organism evidence="1">
    <name type="scientific">marine sediment metagenome</name>
    <dbReference type="NCBI Taxonomy" id="412755"/>
    <lineage>
        <taxon>unclassified sequences</taxon>
        <taxon>metagenomes</taxon>
        <taxon>ecological metagenomes</taxon>
    </lineage>
</organism>
<dbReference type="EMBL" id="BARS01031030">
    <property type="protein sequence ID" value="GAG27579.1"/>
    <property type="molecule type" value="Genomic_DNA"/>
</dbReference>
<dbReference type="AlphaFoldDB" id="X0W9H0"/>
<comment type="caution">
    <text evidence="1">The sequence shown here is derived from an EMBL/GenBank/DDBJ whole genome shotgun (WGS) entry which is preliminary data.</text>
</comment>
<name>X0W9H0_9ZZZZ</name>
<feature type="non-terminal residue" evidence="1">
    <location>
        <position position="226"/>
    </location>
</feature>
<accession>X0W9H0</accession>
<evidence type="ECO:0000313" key="1">
    <source>
        <dbReference type="EMBL" id="GAG27579.1"/>
    </source>
</evidence>
<proteinExistence type="predicted"/>
<sequence>MLCRVLLLLTFGTVTSVATTAESRDRLTVQDLFNQAYPQIVENRYFKPVGTEQAPAHRLSGTLHFSETLMTTHHPDTDWKGSGQTYFPTFSLDVITHQRHLVPLERGIILSGEKHQSFWNIIFSPGQVWSEAGDNGYSRAALPFTLTDNRVGQARNGIATFVFNSMEISPVAIQITQETAAEVDYMRTDFRASILAEYEPSDFPESERRIRDLQAELDARLRANSA</sequence>
<gene>
    <name evidence="1" type="ORF">S01H1_48324</name>
</gene>
<reference evidence="1" key="1">
    <citation type="journal article" date="2014" name="Front. Microbiol.">
        <title>High frequency of phylogenetically diverse reductive dehalogenase-homologous genes in deep subseafloor sedimentary metagenomes.</title>
        <authorList>
            <person name="Kawai M."/>
            <person name="Futagami T."/>
            <person name="Toyoda A."/>
            <person name="Takaki Y."/>
            <person name="Nishi S."/>
            <person name="Hori S."/>
            <person name="Arai W."/>
            <person name="Tsubouchi T."/>
            <person name="Morono Y."/>
            <person name="Uchiyama I."/>
            <person name="Ito T."/>
            <person name="Fujiyama A."/>
            <person name="Inagaki F."/>
            <person name="Takami H."/>
        </authorList>
    </citation>
    <scope>NUCLEOTIDE SEQUENCE</scope>
    <source>
        <strain evidence="1">Expedition CK06-06</strain>
    </source>
</reference>
<protein>
    <submittedName>
        <fullName evidence="1">Uncharacterized protein</fullName>
    </submittedName>
</protein>